<dbReference type="GO" id="GO:0009236">
    <property type="term" value="P:cobalamin biosynthetic process"/>
    <property type="evidence" value="ECO:0007669"/>
    <property type="project" value="UniProtKB-UniRule"/>
</dbReference>
<organism evidence="20 21">
    <name type="scientific">Aureimonas pseudogalii</name>
    <dbReference type="NCBI Taxonomy" id="1744844"/>
    <lineage>
        <taxon>Bacteria</taxon>
        <taxon>Pseudomonadati</taxon>
        <taxon>Pseudomonadota</taxon>
        <taxon>Alphaproteobacteria</taxon>
        <taxon>Hyphomicrobiales</taxon>
        <taxon>Aurantimonadaceae</taxon>
        <taxon>Aureimonas</taxon>
    </lineage>
</organism>
<evidence type="ECO:0000256" key="13">
    <source>
        <dbReference type="ARBA" id="ARBA00023136"/>
    </source>
</evidence>
<evidence type="ECO:0000256" key="1">
    <source>
        <dbReference type="ARBA" id="ARBA00001946"/>
    </source>
</evidence>
<dbReference type="EC" id="2.7.8.26" evidence="5 19"/>
<evidence type="ECO:0000256" key="16">
    <source>
        <dbReference type="ARBA" id="ARBA00032853"/>
    </source>
</evidence>
<keyword evidence="21" id="KW-1185">Reference proteome</keyword>
<evidence type="ECO:0000256" key="15">
    <source>
        <dbReference type="ARBA" id="ARBA00032605"/>
    </source>
</evidence>
<evidence type="ECO:0000256" key="14">
    <source>
        <dbReference type="ARBA" id="ARBA00025228"/>
    </source>
</evidence>
<evidence type="ECO:0000256" key="5">
    <source>
        <dbReference type="ARBA" id="ARBA00013200"/>
    </source>
</evidence>
<comment type="catalytic activity">
    <reaction evidence="18 19">
        <text>alpha-ribazole 5'-phosphate + adenosylcob(III)inamide-GDP = adenosylcob(III)alamin 5'-phosphate + GMP + H(+)</text>
        <dbReference type="Rhea" id="RHEA:23560"/>
        <dbReference type="ChEBI" id="CHEBI:15378"/>
        <dbReference type="ChEBI" id="CHEBI:57918"/>
        <dbReference type="ChEBI" id="CHEBI:58115"/>
        <dbReference type="ChEBI" id="CHEBI:60487"/>
        <dbReference type="ChEBI" id="CHEBI:60493"/>
        <dbReference type="EC" id="2.7.8.26"/>
    </reaction>
</comment>
<evidence type="ECO:0000256" key="2">
    <source>
        <dbReference type="ARBA" id="ARBA00004651"/>
    </source>
</evidence>
<evidence type="ECO:0000256" key="9">
    <source>
        <dbReference type="ARBA" id="ARBA00022679"/>
    </source>
</evidence>
<accession>A0A7W6H6X6</accession>
<dbReference type="Proteomes" id="UP000542776">
    <property type="component" value="Unassembled WGS sequence"/>
</dbReference>
<dbReference type="UniPathway" id="UPA00148">
    <property type="reaction ID" value="UER00238"/>
</dbReference>
<keyword evidence="12 19" id="KW-1133">Transmembrane helix</keyword>
<dbReference type="Pfam" id="PF02654">
    <property type="entry name" value="CobS"/>
    <property type="match status" value="1"/>
</dbReference>
<comment type="caution">
    <text evidence="20">The sequence shown here is derived from an EMBL/GenBank/DDBJ whole genome shotgun (WGS) entry which is preliminary data.</text>
</comment>
<evidence type="ECO:0000313" key="20">
    <source>
        <dbReference type="EMBL" id="MBB3999647.1"/>
    </source>
</evidence>
<comment type="similarity">
    <text evidence="4 19">Belongs to the CobS family.</text>
</comment>
<keyword evidence="10 19" id="KW-0812">Transmembrane</keyword>
<evidence type="ECO:0000256" key="10">
    <source>
        <dbReference type="ARBA" id="ARBA00022692"/>
    </source>
</evidence>
<feature type="transmembrane region" description="Helical" evidence="19">
    <location>
        <begin position="220"/>
        <end position="242"/>
    </location>
</feature>
<dbReference type="AlphaFoldDB" id="A0A7W6H6X6"/>
<dbReference type="GO" id="GO:0005886">
    <property type="term" value="C:plasma membrane"/>
    <property type="evidence" value="ECO:0007669"/>
    <property type="project" value="UniProtKB-SubCell"/>
</dbReference>
<evidence type="ECO:0000256" key="17">
    <source>
        <dbReference type="ARBA" id="ARBA00048623"/>
    </source>
</evidence>
<comment type="subcellular location">
    <subcellularLocation>
        <location evidence="2 19">Cell membrane</location>
        <topology evidence="2 19">Multi-pass membrane protein</topology>
    </subcellularLocation>
</comment>
<name>A0A7W6H6X6_9HYPH</name>
<evidence type="ECO:0000256" key="4">
    <source>
        <dbReference type="ARBA" id="ARBA00010561"/>
    </source>
</evidence>
<dbReference type="EMBL" id="JACIEK010000011">
    <property type="protein sequence ID" value="MBB3999647.1"/>
    <property type="molecule type" value="Genomic_DNA"/>
</dbReference>
<feature type="transmembrane region" description="Helical" evidence="19">
    <location>
        <begin position="40"/>
        <end position="58"/>
    </location>
</feature>
<evidence type="ECO:0000256" key="7">
    <source>
        <dbReference type="ARBA" id="ARBA00022475"/>
    </source>
</evidence>
<evidence type="ECO:0000256" key="12">
    <source>
        <dbReference type="ARBA" id="ARBA00022989"/>
    </source>
</evidence>
<dbReference type="PANTHER" id="PTHR34148:SF1">
    <property type="entry name" value="ADENOSYLCOBINAMIDE-GDP RIBAZOLETRANSFERASE"/>
    <property type="match status" value="1"/>
</dbReference>
<reference evidence="20 21" key="1">
    <citation type="submission" date="2020-08" db="EMBL/GenBank/DDBJ databases">
        <title>Genomic Encyclopedia of Type Strains, Phase IV (KMG-IV): sequencing the most valuable type-strain genomes for metagenomic binning, comparative biology and taxonomic classification.</title>
        <authorList>
            <person name="Goeker M."/>
        </authorList>
    </citation>
    <scope>NUCLEOTIDE SEQUENCE [LARGE SCALE GENOMIC DNA]</scope>
    <source>
        <strain evidence="20 21">DSM 102238</strain>
    </source>
</reference>
<feature type="transmembrane region" description="Helical" evidence="19">
    <location>
        <begin position="187"/>
        <end position="208"/>
    </location>
</feature>
<evidence type="ECO:0000313" key="21">
    <source>
        <dbReference type="Proteomes" id="UP000542776"/>
    </source>
</evidence>
<dbReference type="GO" id="GO:0008818">
    <property type="term" value="F:cobalamin 5'-phosphate synthase activity"/>
    <property type="evidence" value="ECO:0007669"/>
    <property type="project" value="UniProtKB-UniRule"/>
</dbReference>
<dbReference type="GO" id="GO:0051073">
    <property type="term" value="F:adenosylcobinamide-GDP ribazoletransferase activity"/>
    <property type="evidence" value="ECO:0007669"/>
    <property type="project" value="UniProtKB-UniRule"/>
</dbReference>
<feature type="transmembrane region" description="Helical" evidence="19">
    <location>
        <begin position="115"/>
        <end position="136"/>
    </location>
</feature>
<dbReference type="InterPro" id="IPR003805">
    <property type="entry name" value="CobS"/>
</dbReference>
<proteinExistence type="inferred from homology"/>
<comment type="function">
    <text evidence="14 19">Joins adenosylcobinamide-GDP and alpha-ribazole to generate adenosylcobalamin (Ado-cobalamin). Also synthesizes adenosylcobalamin 5'-phosphate from adenosylcobinamide-GDP and alpha-ribazole 5'-phosphate.</text>
</comment>
<evidence type="ECO:0000256" key="3">
    <source>
        <dbReference type="ARBA" id="ARBA00004663"/>
    </source>
</evidence>
<evidence type="ECO:0000256" key="8">
    <source>
        <dbReference type="ARBA" id="ARBA00022573"/>
    </source>
</evidence>
<dbReference type="RefSeq" id="WP_183201193.1">
    <property type="nucleotide sequence ID" value="NZ_JACIEK010000011.1"/>
</dbReference>
<sequence>MIAFLHSVLRATAFLTRLPPAARAFAGGPYPLGRDAPAFPVAGLVAALLPAGLLIVLCRLGLDPLAAAAFAVLTLVALTGALHEDGLGDTADGLFGHRDAEAALAIMKDSRIGTYGALALMGSLLLRITLVADLAVRQPTVGALAMLGAAAASRGAMAWLWSALPTADRGGLADRVGRPGPAAGRRAALLGAALAVLTGAAAGVLAAGEGASLEAAAVRGVGAAFLGLAFALLVLFRLAGILMRRLGGQTGDTLGAAQQLTEIALLLGFALALP</sequence>
<keyword evidence="7 19" id="KW-1003">Cell membrane</keyword>
<keyword evidence="9 19" id="KW-0808">Transferase</keyword>
<dbReference type="HAMAP" id="MF_00719">
    <property type="entry name" value="CobS"/>
    <property type="match status" value="1"/>
</dbReference>
<gene>
    <name evidence="19" type="primary">cobS</name>
    <name evidence="20" type="ORF">GGR04_003517</name>
</gene>
<feature type="transmembrane region" description="Helical" evidence="19">
    <location>
        <begin position="65"/>
        <end position="83"/>
    </location>
</feature>
<comment type="cofactor">
    <cofactor evidence="1 19">
        <name>Mg(2+)</name>
        <dbReference type="ChEBI" id="CHEBI:18420"/>
    </cofactor>
</comment>
<evidence type="ECO:0000256" key="11">
    <source>
        <dbReference type="ARBA" id="ARBA00022842"/>
    </source>
</evidence>
<keyword evidence="8 19" id="KW-0169">Cobalamin biosynthesis</keyword>
<evidence type="ECO:0000256" key="18">
    <source>
        <dbReference type="ARBA" id="ARBA00049504"/>
    </source>
</evidence>
<keyword evidence="13 19" id="KW-0472">Membrane</keyword>
<comment type="catalytic activity">
    <reaction evidence="17 19">
        <text>alpha-ribazole + adenosylcob(III)inamide-GDP = adenosylcob(III)alamin + GMP + H(+)</text>
        <dbReference type="Rhea" id="RHEA:16049"/>
        <dbReference type="ChEBI" id="CHEBI:10329"/>
        <dbReference type="ChEBI" id="CHEBI:15378"/>
        <dbReference type="ChEBI" id="CHEBI:18408"/>
        <dbReference type="ChEBI" id="CHEBI:58115"/>
        <dbReference type="ChEBI" id="CHEBI:60487"/>
        <dbReference type="EC" id="2.7.8.26"/>
    </reaction>
</comment>
<evidence type="ECO:0000256" key="6">
    <source>
        <dbReference type="ARBA" id="ARBA00015850"/>
    </source>
</evidence>
<protein>
    <recommendedName>
        <fullName evidence="6 19">Adenosylcobinamide-GDP ribazoletransferase</fullName>
        <ecNumber evidence="5 19">2.7.8.26</ecNumber>
    </recommendedName>
    <alternativeName>
        <fullName evidence="16 19">Cobalamin synthase</fullName>
    </alternativeName>
    <alternativeName>
        <fullName evidence="15 19">Cobalamin-5'-phosphate synthase</fullName>
    </alternativeName>
</protein>
<keyword evidence="11 19" id="KW-0460">Magnesium</keyword>
<dbReference type="PANTHER" id="PTHR34148">
    <property type="entry name" value="ADENOSYLCOBINAMIDE-GDP RIBAZOLETRANSFERASE"/>
    <property type="match status" value="1"/>
</dbReference>
<evidence type="ECO:0000256" key="19">
    <source>
        <dbReference type="HAMAP-Rule" id="MF_00719"/>
    </source>
</evidence>
<comment type="pathway">
    <text evidence="3 19">Cofactor biosynthesis; adenosylcobalamin biosynthesis; adenosylcobalamin from cob(II)yrinate a,c-diamide: step 7/7.</text>
</comment>